<dbReference type="EMBL" id="JAVHJM010000002">
    <property type="protein sequence ID" value="KAK6517710.1"/>
    <property type="molecule type" value="Genomic_DNA"/>
</dbReference>
<keyword evidence="1" id="KW-0472">Membrane</keyword>
<dbReference type="AlphaFoldDB" id="A0AAN8NN83"/>
<sequence length="188" mass="21140">MSASSIETLNPLPVSFQFSSNPLCINDCTPIILSSRYCSTLFPTSSSSSSSPPSFENITAFNRCFCNNPYILPLTTGLQCSFLCGHDNRAKIIDFIKGPLGCGTYPPWNTISSTIPDPESFAPVYSPAEQWWRKWTDGERFGIILGCFLGAWFAGFFVFGMVQRMVQIVRNIKTNWRMKARRRAGHFH</sequence>
<keyword evidence="1" id="KW-0812">Transmembrane</keyword>
<protein>
    <submittedName>
        <fullName evidence="2">Uncharacterized protein</fullName>
    </submittedName>
</protein>
<organism evidence="2 3">
    <name type="scientific">Arthrobotrys conoides</name>
    <dbReference type="NCBI Taxonomy" id="74498"/>
    <lineage>
        <taxon>Eukaryota</taxon>
        <taxon>Fungi</taxon>
        <taxon>Dikarya</taxon>
        <taxon>Ascomycota</taxon>
        <taxon>Pezizomycotina</taxon>
        <taxon>Orbiliomycetes</taxon>
        <taxon>Orbiliales</taxon>
        <taxon>Orbiliaceae</taxon>
        <taxon>Arthrobotrys</taxon>
    </lineage>
</organism>
<proteinExistence type="predicted"/>
<accession>A0AAN8NN83</accession>
<name>A0AAN8NN83_9PEZI</name>
<feature type="transmembrane region" description="Helical" evidence="1">
    <location>
        <begin position="141"/>
        <end position="162"/>
    </location>
</feature>
<reference evidence="2 3" key="1">
    <citation type="submission" date="2019-10" db="EMBL/GenBank/DDBJ databases">
        <authorList>
            <person name="Palmer J.M."/>
        </authorList>
    </citation>
    <scope>NUCLEOTIDE SEQUENCE [LARGE SCALE GENOMIC DNA]</scope>
    <source>
        <strain evidence="2 3">TWF506</strain>
    </source>
</reference>
<evidence type="ECO:0000313" key="3">
    <source>
        <dbReference type="Proteomes" id="UP001307849"/>
    </source>
</evidence>
<comment type="caution">
    <text evidence="2">The sequence shown here is derived from an EMBL/GenBank/DDBJ whole genome shotgun (WGS) entry which is preliminary data.</text>
</comment>
<dbReference type="Proteomes" id="UP001307849">
    <property type="component" value="Unassembled WGS sequence"/>
</dbReference>
<gene>
    <name evidence="2" type="ORF">TWF506_004892</name>
</gene>
<keyword evidence="3" id="KW-1185">Reference proteome</keyword>
<evidence type="ECO:0000256" key="1">
    <source>
        <dbReference type="SAM" id="Phobius"/>
    </source>
</evidence>
<keyword evidence="1" id="KW-1133">Transmembrane helix</keyword>
<evidence type="ECO:0000313" key="2">
    <source>
        <dbReference type="EMBL" id="KAK6517710.1"/>
    </source>
</evidence>